<evidence type="ECO:0000256" key="3">
    <source>
        <dbReference type="ARBA" id="ARBA00022737"/>
    </source>
</evidence>
<gene>
    <name evidence="10" type="ORF">ASIM_LOCUS17396</name>
</gene>
<dbReference type="EMBL" id="UYRR01034072">
    <property type="protein sequence ID" value="VDK60287.1"/>
    <property type="molecule type" value="Genomic_DNA"/>
</dbReference>
<reference evidence="10 11" key="2">
    <citation type="submission" date="2018-11" db="EMBL/GenBank/DDBJ databases">
        <authorList>
            <consortium name="Pathogen Informatics"/>
        </authorList>
    </citation>
    <scope>NUCLEOTIDE SEQUENCE [LARGE SCALE GENOMIC DNA]</scope>
</reference>
<dbReference type="GO" id="GO:0008270">
    <property type="term" value="F:zinc ion binding"/>
    <property type="evidence" value="ECO:0007669"/>
    <property type="project" value="UniProtKB-KW"/>
</dbReference>
<dbReference type="PROSITE" id="PS00028">
    <property type="entry name" value="ZINC_FINGER_C2H2_1"/>
    <property type="match status" value="3"/>
</dbReference>
<reference evidence="12" key="1">
    <citation type="submission" date="2017-02" db="UniProtKB">
        <authorList>
            <consortium name="WormBaseParasite"/>
        </authorList>
    </citation>
    <scope>IDENTIFICATION</scope>
</reference>
<dbReference type="GO" id="GO:0003677">
    <property type="term" value="F:DNA binding"/>
    <property type="evidence" value="ECO:0007669"/>
    <property type="project" value="UniProtKB-KW"/>
</dbReference>
<keyword evidence="7" id="KW-0539">Nucleus</keyword>
<evidence type="ECO:0000256" key="8">
    <source>
        <dbReference type="PROSITE-ProRule" id="PRU00042"/>
    </source>
</evidence>
<protein>
    <submittedName>
        <fullName evidence="12">Zinc finger protein</fullName>
    </submittedName>
</protein>
<feature type="domain" description="C2H2-type" evidence="9">
    <location>
        <begin position="30"/>
        <end position="57"/>
    </location>
</feature>
<dbReference type="InterPro" id="IPR013087">
    <property type="entry name" value="Znf_C2H2_type"/>
</dbReference>
<evidence type="ECO:0000256" key="1">
    <source>
        <dbReference type="ARBA" id="ARBA00004123"/>
    </source>
</evidence>
<dbReference type="FunFam" id="3.30.160.60:FF:000100">
    <property type="entry name" value="Zinc finger 45-like"/>
    <property type="match status" value="1"/>
</dbReference>
<dbReference type="SMART" id="SM00355">
    <property type="entry name" value="ZnF_C2H2"/>
    <property type="match status" value="3"/>
</dbReference>
<keyword evidence="11" id="KW-1185">Reference proteome</keyword>
<dbReference type="InterPro" id="IPR036236">
    <property type="entry name" value="Znf_C2H2_sf"/>
</dbReference>
<evidence type="ECO:0000313" key="10">
    <source>
        <dbReference type="EMBL" id="VDK60287.1"/>
    </source>
</evidence>
<feature type="domain" description="C2H2-type" evidence="9">
    <location>
        <begin position="104"/>
        <end position="132"/>
    </location>
</feature>
<evidence type="ECO:0000256" key="6">
    <source>
        <dbReference type="ARBA" id="ARBA00023125"/>
    </source>
</evidence>
<dbReference type="GO" id="GO:0045944">
    <property type="term" value="P:positive regulation of transcription by RNA polymerase II"/>
    <property type="evidence" value="ECO:0007669"/>
    <property type="project" value="TreeGrafter"/>
</dbReference>
<evidence type="ECO:0000256" key="4">
    <source>
        <dbReference type="ARBA" id="ARBA00022771"/>
    </source>
</evidence>
<keyword evidence="6" id="KW-0238">DNA-binding</keyword>
<dbReference type="WBParaSite" id="ASIM_0001799401-mRNA-1">
    <property type="protein sequence ID" value="ASIM_0001799401-mRNA-1"/>
    <property type="gene ID" value="ASIM_0001799401"/>
</dbReference>
<organism evidence="12">
    <name type="scientific">Anisakis simplex</name>
    <name type="common">Herring worm</name>
    <dbReference type="NCBI Taxonomy" id="6269"/>
    <lineage>
        <taxon>Eukaryota</taxon>
        <taxon>Metazoa</taxon>
        <taxon>Ecdysozoa</taxon>
        <taxon>Nematoda</taxon>
        <taxon>Chromadorea</taxon>
        <taxon>Rhabditida</taxon>
        <taxon>Spirurina</taxon>
        <taxon>Ascaridomorpha</taxon>
        <taxon>Ascaridoidea</taxon>
        <taxon>Anisakidae</taxon>
        <taxon>Anisakis</taxon>
        <taxon>Anisakis simplex complex</taxon>
    </lineage>
</organism>
<dbReference type="PROSITE" id="PS50157">
    <property type="entry name" value="ZINC_FINGER_C2H2_2"/>
    <property type="match status" value="3"/>
</dbReference>
<feature type="domain" description="C2H2-type" evidence="9">
    <location>
        <begin position="75"/>
        <end position="103"/>
    </location>
</feature>
<dbReference type="GO" id="GO:0005634">
    <property type="term" value="C:nucleus"/>
    <property type="evidence" value="ECO:0007669"/>
    <property type="project" value="UniProtKB-SubCell"/>
</dbReference>
<dbReference type="Gene3D" id="3.30.160.60">
    <property type="entry name" value="Classic Zinc Finger"/>
    <property type="match status" value="4"/>
</dbReference>
<evidence type="ECO:0000259" key="9">
    <source>
        <dbReference type="PROSITE" id="PS50157"/>
    </source>
</evidence>
<evidence type="ECO:0000256" key="2">
    <source>
        <dbReference type="ARBA" id="ARBA00022723"/>
    </source>
</evidence>
<dbReference type="InterPro" id="IPR050688">
    <property type="entry name" value="Zinc_finger/UBP_domain"/>
</dbReference>
<dbReference type="PANTHER" id="PTHR24403">
    <property type="entry name" value="ZINC FINGER PROTEIN"/>
    <property type="match status" value="1"/>
</dbReference>
<evidence type="ECO:0000313" key="12">
    <source>
        <dbReference type="WBParaSite" id="ASIM_0001799401-mRNA-1"/>
    </source>
</evidence>
<sequence>MPIASTSYEGIVYESDKDKTKRKRREPTIRQCEECGKVLKYPSKIAEHMRSHTGERPHRCPLCGISFSQKGEKPYACTWECGRSFVSSSARQMHEKSHRGEKPFSCAYCGQLFGKKFHMKRHQLTQHSVNNYFYDSDNNFNSTPTGLEAAGEDVRVLVGPVTVRFI</sequence>
<keyword evidence="5" id="KW-0862">Zinc</keyword>
<dbReference type="PANTHER" id="PTHR24403:SF107">
    <property type="entry name" value="ZINC FINGER PROTEIN 521"/>
    <property type="match status" value="1"/>
</dbReference>
<proteinExistence type="predicted"/>
<accession>A0A0M3KAJ8</accession>
<dbReference type="FunFam" id="3.30.160.60:FF:001009">
    <property type="entry name" value="Zinc finger protein 26"/>
    <property type="match status" value="1"/>
</dbReference>
<dbReference type="FunFam" id="3.30.160.60:FF:002343">
    <property type="entry name" value="Zinc finger protein 33A"/>
    <property type="match status" value="1"/>
</dbReference>
<keyword evidence="3" id="KW-0677">Repeat</keyword>
<evidence type="ECO:0000256" key="5">
    <source>
        <dbReference type="ARBA" id="ARBA00022833"/>
    </source>
</evidence>
<dbReference type="SUPFAM" id="SSF57667">
    <property type="entry name" value="beta-beta-alpha zinc fingers"/>
    <property type="match status" value="2"/>
</dbReference>
<name>A0A0M3KAJ8_ANISI</name>
<evidence type="ECO:0000256" key="7">
    <source>
        <dbReference type="ARBA" id="ARBA00023242"/>
    </source>
</evidence>
<dbReference type="Proteomes" id="UP000267096">
    <property type="component" value="Unassembled WGS sequence"/>
</dbReference>
<dbReference type="OrthoDB" id="6077919at2759"/>
<dbReference type="Pfam" id="PF00096">
    <property type="entry name" value="zf-C2H2"/>
    <property type="match status" value="2"/>
</dbReference>
<comment type="subcellular location">
    <subcellularLocation>
        <location evidence="1">Nucleus</location>
    </subcellularLocation>
</comment>
<keyword evidence="2" id="KW-0479">Metal-binding</keyword>
<evidence type="ECO:0000313" key="11">
    <source>
        <dbReference type="Proteomes" id="UP000267096"/>
    </source>
</evidence>
<keyword evidence="4 8" id="KW-0863">Zinc-finger</keyword>
<dbReference type="AlphaFoldDB" id="A0A0M3KAJ8"/>